<dbReference type="Pfam" id="PF13960">
    <property type="entry name" value="DUF4218"/>
    <property type="match status" value="1"/>
</dbReference>
<protein>
    <recommendedName>
        <fullName evidence="1">DUF4218 domain-containing protein</fullName>
    </recommendedName>
</protein>
<dbReference type="PANTHER" id="PTHR10775:SF182">
    <property type="entry name" value="TRANSPOSON, EN_SPM-LIKE, TRANSPOSASE-ASSOCIATED DOMAIN PROTEIN-RELATED"/>
    <property type="match status" value="1"/>
</dbReference>
<dbReference type="KEGG" id="nta:107777599"/>
<dbReference type="InterPro" id="IPR025452">
    <property type="entry name" value="DUF4218"/>
</dbReference>
<evidence type="ECO:0000313" key="2">
    <source>
        <dbReference type="RefSeq" id="XP_016453139.1"/>
    </source>
</evidence>
<dbReference type="RefSeq" id="XP_016453139.1">
    <property type="nucleotide sequence ID" value="XM_016597653.1"/>
</dbReference>
<dbReference type="OMA" id="RVEASIC"/>
<name>A0A1S3YLL3_TOBAC</name>
<proteinExistence type="predicted"/>
<dbReference type="Pfam" id="PF02992">
    <property type="entry name" value="Transposase_21"/>
    <property type="match status" value="1"/>
</dbReference>
<gene>
    <name evidence="2" type="primary">LOC107777599</name>
</gene>
<dbReference type="AlphaFoldDB" id="A0A1S3YLL3"/>
<accession>A0A1S3YLL3</accession>
<dbReference type="PANTHER" id="PTHR10775">
    <property type="entry name" value="OS08G0208400 PROTEIN"/>
    <property type="match status" value="1"/>
</dbReference>
<dbReference type="OrthoDB" id="1100107at2759"/>
<feature type="domain" description="DUF4218" evidence="1">
    <location>
        <begin position="293"/>
        <end position="406"/>
    </location>
</feature>
<reference evidence="2" key="1">
    <citation type="submission" date="2025-08" db="UniProtKB">
        <authorList>
            <consortium name="RefSeq"/>
        </authorList>
    </citation>
    <scope>IDENTIFICATION</scope>
</reference>
<dbReference type="PaxDb" id="4097-A0A1S3YLL3"/>
<dbReference type="InterPro" id="IPR004242">
    <property type="entry name" value="Transposase_21"/>
</dbReference>
<evidence type="ECO:0000259" key="1">
    <source>
        <dbReference type="Pfam" id="PF13960"/>
    </source>
</evidence>
<sequence>MWSIGVDIYDISKKQNFNMRAPLMWTISDFPAYLMLSGWGTAGRLACPYCMENTNAFTLTKCGKQSWFDNHRNFLPLDHPYRTNRNSFRKNKVVTTHPPPIRSGDDILKEINELGLKKVTELGADIINGKISKFSGWKKRSIFWYLPYWSTNLIRHNFDVMHIKKNFFENVFNTVLDVDGKTKDNPKSREDLKEFCRRPELHAVGDEYPKACYTLDKKSKKVLCEWVETLKFPDGYVSNMGRCVDMKKHKLFGMKSHDCHVFMQRLVPIAFRELLPQKVWELLAEMSLFFRDLTSTAIREEDMVRLEQEMPEILCKLERIFPPSFFDSMEHLPVHLAYEARIAGPVQYRWMYPFERNLQKLKNNVRNKAQVEGSICNAYLVEEASSFCSHYFEPHVYTRHRKVPRNDDGGTRERDERDGNLSIFTYPLRHLEDVNQDI</sequence>
<organism evidence="2">
    <name type="scientific">Nicotiana tabacum</name>
    <name type="common">Common tobacco</name>
    <dbReference type="NCBI Taxonomy" id="4097"/>
    <lineage>
        <taxon>Eukaryota</taxon>
        <taxon>Viridiplantae</taxon>
        <taxon>Streptophyta</taxon>
        <taxon>Embryophyta</taxon>
        <taxon>Tracheophyta</taxon>
        <taxon>Spermatophyta</taxon>
        <taxon>Magnoliopsida</taxon>
        <taxon>eudicotyledons</taxon>
        <taxon>Gunneridae</taxon>
        <taxon>Pentapetalae</taxon>
        <taxon>asterids</taxon>
        <taxon>lamiids</taxon>
        <taxon>Solanales</taxon>
        <taxon>Solanaceae</taxon>
        <taxon>Nicotianoideae</taxon>
        <taxon>Nicotianeae</taxon>
        <taxon>Nicotiana</taxon>
    </lineage>
</organism>